<reference evidence="7" key="1">
    <citation type="submission" date="2019-07" db="EMBL/GenBank/DDBJ databases">
        <authorList>
            <person name="Dittberner H."/>
        </authorList>
    </citation>
    <scope>NUCLEOTIDE SEQUENCE [LARGE SCALE GENOMIC DNA]</scope>
</reference>
<dbReference type="InterPro" id="IPR016024">
    <property type="entry name" value="ARM-type_fold"/>
</dbReference>
<dbReference type="InterPro" id="IPR000225">
    <property type="entry name" value="Armadillo"/>
</dbReference>
<evidence type="ECO:0000256" key="4">
    <source>
        <dbReference type="ARBA" id="ARBA00022927"/>
    </source>
</evidence>
<evidence type="ECO:0000256" key="1">
    <source>
        <dbReference type="ARBA" id="ARBA00010394"/>
    </source>
</evidence>
<sequence>MSQSGQTGTTRKWDEYENDQTQKGTTLKTDEDEENDPTEKGPVTKKRRRLRDSVPPGGGHPSSTKILLDNLQLLLAGIWAEDSDSQLRATSININLIRTVLSKLQYEAAWALTHIASENQKVIVENGAIALFVHLLGSARKDVRAMVVGALGNIAGGSIEYRNLVLSQNAMAPLLSQFKDPMKPQALRNAAWTLSNFCCGKPKPSFEQTKPALPVLERLVQSTDEEVLTKTCSALSYLSDGSNDRREAVINAGIIPHLIKLISHSSPLVLIPALHTIGNIVTGNDDQTLVAVLQTAYFEVKEEAACEISKATHNKIKFLVKQGCINPICNLLACQYPSIITASLVALESILRVGEAEKNLGQANVYASMIVEAEGHKKIQNLHCHDNNDVNQKAAKILKTFWTEDGQGNDEKHASRSGS</sequence>
<dbReference type="InterPro" id="IPR011989">
    <property type="entry name" value="ARM-like"/>
</dbReference>
<feature type="region of interest" description="Disordered" evidence="6">
    <location>
        <begin position="1"/>
        <end position="63"/>
    </location>
</feature>
<proteinExistence type="inferred from homology"/>
<protein>
    <recommendedName>
        <fullName evidence="9">Importin subunit alpha</fullName>
    </recommendedName>
</protein>
<dbReference type="SMART" id="SM00185">
    <property type="entry name" value="ARM"/>
    <property type="match status" value="5"/>
</dbReference>
<feature type="compositionally biased region" description="Polar residues" evidence="6">
    <location>
        <begin position="1"/>
        <end position="10"/>
    </location>
</feature>
<dbReference type="PANTHER" id="PTHR23316">
    <property type="entry name" value="IMPORTIN ALPHA"/>
    <property type="match status" value="1"/>
</dbReference>
<dbReference type="SUPFAM" id="SSF48371">
    <property type="entry name" value="ARM repeat"/>
    <property type="match status" value="1"/>
</dbReference>
<comment type="caution">
    <text evidence="7">The sequence shown here is derived from an EMBL/GenBank/DDBJ whole genome shotgun (WGS) entry which is preliminary data.</text>
</comment>
<evidence type="ECO:0008006" key="9">
    <source>
        <dbReference type="Google" id="ProtNLM"/>
    </source>
</evidence>
<dbReference type="Gene3D" id="1.25.10.10">
    <property type="entry name" value="Leucine-rich Repeat Variant"/>
    <property type="match status" value="1"/>
</dbReference>
<evidence type="ECO:0000313" key="8">
    <source>
        <dbReference type="Proteomes" id="UP000489600"/>
    </source>
</evidence>
<dbReference type="Proteomes" id="UP000489600">
    <property type="component" value="Unassembled WGS sequence"/>
</dbReference>
<name>A0A565C0H2_9BRAS</name>
<dbReference type="OrthoDB" id="29145at2759"/>
<evidence type="ECO:0000256" key="5">
    <source>
        <dbReference type="PROSITE-ProRule" id="PRU00259"/>
    </source>
</evidence>
<dbReference type="AlphaFoldDB" id="A0A565C0H2"/>
<dbReference type="Pfam" id="PF00514">
    <property type="entry name" value="Arm"/>
    <property type="match status" value="4"/>
</dbReference>
<evidence type="ECO:0000256" key="6">
    <source>
        <dbReference type="SAM" id="MobiDB-lite"/>
    </source>
</evidence>
<accession>A0A565C0H2</accession>
<keyword evidence="2" id="KW-0813">Transport</keyword>
<evidence type="ECO:0000256" key="2">
    <source>
        <dbReference type="ARBA" id="ARBA00022448"/>
    </source>
</evidence>
<evidence type="ECO:0000256" key="3">
    <source>
        <dbReference type="ARBA" id="ARBA00022737"/>
    </source>
</evidence>
<dbReference type="EMBL" id="CABITT030000006">
    <property type="protein sequence ID" value="VVB07077.1"/>
    <property type="molecule type" value="Genomic_DNA"/>
</dbReference>
<keyword evidence="3" id="KW-0677">Repeat</keyword>
<keyword evidence="8" id="KW-1185">Reference proteome</keyword>
<evidence type="ECO:0000313" key="7">
    <source>
        <dbReference type="EMBL" id="VVB07077.1"/>
    </source>
</evidence>
<comment type="similarity">
    <text evidence="1">Belongs to the importin alpha family.</text>
</comment>
<organism evidence="7 8">
    <name type="scientific">Arabis nemorensis</name>
    <dbReference type="NCBI Taxonomy" id="586526"/>
    <lineage>
        <taxon>Eukaryota</taxon>
        <taxon>Viridiplantae</taxon>
        <taxon>Streptophyta</taxon>
        <taxon>Embryophyta</taxon>
        <taxon>Tracheophyta</taxon>
        <taxon>Spermatophyta</taxon>
        <taxon>Magnoliopsida</taxon>
        <taxon>eudicotyledons</taxon>
        <taxon>Gunneridae</taxon>
        <taxon>Pentapetalae</taxon>
        <taxon>rosids</taxon>
        <taxon>malvids</taxon>
        <taxon>Brassicales</taxon>
        <taxon>Brassicaceae</taxon>
        <taxon>Arabideae</taxon>
        <taxon>Arabis</taxon>
    </lineage>
</organism>
<dbReference type="InterPro" id="IPR032413">
    <property type="entry name" value="Arm_3"/>
</dbReference>
<keyword evidence="4" id="KW-0653">Protein transport</keyword>
<dbReference type="Pfam" id="PF16186">
    <property type="entry name" value="Arm_3"/>
    <property type="match status" value="1"/>
</dbReference>
<feature type="repeat" description="ARM" evidence="5">
    <location>
        <begin position="211"/>
        <end position="253"/>
    </location>
</feature>
<gene>
    <name evidence="7" type="ORF">ANE_LOCUS17521</name>
</gene>
<dbReference type="PROSITE" id="PS50176">
    <property type="entry name" value="ARM_REPEAT"/>
    <property type="match status" value="1"/>
</dbReference>
<dbReference type="GO" id="GO:0015031">
    <property type="term" value="P:protein transport"/>
    <property type="evidence" value="ECO:0007669"/>
    <property type="project" value="UniProtKB-KW"/>
</dbReference>